<dbReference type="Proteomes" id="UP000000466">
    <property type="component" value="Chromosome"/>
</dbReference>
<keyword evidence="3" id="KW-0378">Hydrolase</keyword>
<dbReference type="EMBL" id="CP003746">
    <property type="protein sequence ID" value="AFU98348.1"/>
    <property type="molecule type" value="Genomic_DNA"/>
</dbReference>
<dbReference type="SUPFAM" id="SSF53474">
    <property type="entry name" value="alpha/beta-Hydrolases"/>
    <property type="match status" value="1"/>
</dbReference>
<accession>K4KJZ6</accession>
<proteinExistence type="inferred from homology"/>
<keyword evidence="2" id="KW-0645">Protease</keyword>
<dbReference type="Pfam" id="PF02897">
    <property type="entry name" value="Peptidase_S9_N"/>
    <property type="match status" value="1"/>
</dbReference>
<reference evidence="7 8" key="1">
    <citation type="journal article" date="2013" name="Genome Announc.">
        <title>Complete genome sequence of Simiduia agarivorans SA1(T), a marine bacterium able to degrade a variety of polysaccharides.</title>
        <authorList>
            <person name="Lin S.Y."/>
            <person name="Shieh W.Y."/>
            <person name="Chen J.S."/>
            <person name="Tang S.L."/>
        </authorList>
    </citation>
    <scope>NUCLEOTIDE SEQUENCE [LARGE SCALE GENOMIC DNA]</scope>
    <source>
        <strain evidence="8">DSM 21679 / JCM 13881 / BCRC 17597 / SA1</strain>
    </source>
</reference>
<dbReference type="GO" id="GO:0004252">
    <property type="term" value="F:serine-type endopeptidase activity"/>
    <property type="evidence" value="ECO:0007669"/>
    <property type="project" value="InterPro"/>
</dbReference>
<dbReference type="PRINTS" id="PR00862">
    <property type="entry name" value="PROLIGOPTASE"/>
</dbReference>
<dbReference type="Gene3D" id="2.130.10.120">
    <property type="entry name" value="Prolyl oligopeptidase, N-terminal domain"/>
    <property type="match status" value="1"/>
</dbReference>
<protein>
    <submittedName>
        <fullName evidence="7">Oligopeptidase B</fullName>
    </submittedName>
</protein>
<dbReference type="InterPro" id="IPR051543">
    <property type="entry name" value="Serine_Peptidase_S9A"/>
</dbReference>
<sequence length="718" mass="81079">MRHFLFAAGAALALLGCDAGEKNNMTQSHLKALPDAPAAEQREHHFSHHGIRVSDPWHWLRDQDYPTVNDQPVLDYLNAENAYFHRWLAPNKALTDTLFEEFKGRLDETETSVPWVSNGYEYRWEFREGQEYRTRLRKPVGAPASEETVFLDETALAQGHEYFVLSDYSISPDNRYVAYSVDTAGDERYVIRIKDLSTGDYLADEITDAGGSVLFTQDGSLIYESLEPVKWRIKSINRHRLGQPVSEDQVLLAESDDSFFMGFRETSDQAYLVVGASKRGVSEYYVLPQNQLDAEPVLLASREAGFEYEVDHAHGKFWFRANDQHVNFRLATAPDDAPQHANWTTVIAGSDSVYIRDIKAFKDFFAIKQSVNGLEQMQIRDYQGNAHALAFPESVFSVSMFSNTAFDQAHLRLNYTSMITPATVFDYQVAEKKLVERKVDRIPSGYDKSQYETQRIMITARDGVQVPVSLMYRKGLQLNGKNPLHLYAYGAYGYGMPTRFSANVLSLVDRGMVYAIAHVRGGDEMGYQWYLDGKLTKRTNTFNDFVDAARGLIAAGYTGAGNISISGRSAGGELMGAAVIQAPELWSSVILGVPFVDVLNTMLDASLPLTPPEWTEWGNPIEDKAAFELLRSYSPYDNITPRDYPPMLVLGGLNDPRVTYWEPAKWTAAMRHHKTDDNLLIMRMNMGAGHFANSGRYGRLRDYAEEFTFTLLSHGIKR</sequence>
<dbReference type="Gene3D" id="3.40.50.1820">
    <property type="entry name" value="alpha/beta hydrolase"/>
    <property type="match status" value="1"/>
</dbReference>
<gene>
    <name evidence="7" type="ordered locus">M5M_05715</name>
</gene>
<dbReference type="AlphaFoldDB" id="K4KJZ6"/>
<dbReference type="STRING" id="1117647.M5M_05715"/>
<dbReference type="SUPFAM" id="SSF50993">
    <property type="entry name" value="Peptidase/esterase 'gauge' domain"/>
    <property type="match status" value="1"/>
</dbReference>
<dbReference type="InterPro" id="IPR002470">
    <property type="entry name" value="Peptidase_S9A"/>
</dbReference>
<dbReference type="InterPro" id="IPR029058">
    <property type="entry name" value="AB_hydrolase_fold"/>
</dbReference>
<dbReference type="HOGENOM" id="CLU_011290_0_2_6"/>
<comment type="similarity">
    <text evidence="1">Belongs to the peptidase S9A family.</text>
</comment>
<organism evidence="7 8">
    <name type="scientific">Simiduia agarivorans (strain DSM 21679 / JCM 13881 / BCRC 17597 / SA1)</name>
    <dbReference type="NCBI Taxonomy" id="1117647"/>
    <lineage>
        <taxon>Bacteria</taxon>
        <taxon>Pseudomonadati</taxon>
        <taxon>Pseudomonadota</taxon>
        <taxon>Gammaproteobacteria</taxon>
        <taxon>Cellvibrionales</taxon>
        <taxon>Cellvibrionaceae</taxon>
        <taxon>Simiduia</taxon>
    </lineage>
</organism>
<name>K4KJZ6_SIMAS</name>
<dbReference type="PANTHER" id="PTHR11757">
    <property type="entry name" value="PROTEASE FAMILY S9A OLIGOPEPTIDASE"/>
    <property type="match status" value="1"/>
</dbReference>
<keyword evidence="8" id="KW-1185">Reference proteome</keyword>
<dbReference type="GO" id="GO:0006508">
    <property type="term" value="P:proteolysis"/>
    <property type="evidence" value="ECO:0007669"/>
    <property type="project" value="UniProtKB-KW"/>
</dbReference>
<dbReference type="KEGG" id="saga:M5M_05715"/>
<dbReference type="PANTHER" id="PTHR11757:SF19">
    <property type="entry name" value="PROLYL ENDOPEPTIDASE-LIKE"/>
    <property type="match status" value="1"/>
</dbReference>
<feature type="domain" description="Peptidase S9 prolyl oligopeptidase catalytic" evidence="5">
    <location>
        <begin position="499"/>
        <end position="710"/>
    </location>
</feature>
<dbReference type="RefSeq" id="WP_015046521.1">
    <property type="nucleotide sequence ID" value="NC_018868.3"/>
</dbReference>
<evidence type="ECO:0000259" key="5">
    <source>
        <dbReference type="Pfam" id="PF00326"/>
    </source>
</evidence>
<feature type="domain" description="Peptidase S9A N-terminal" evidence="6">
    <location>
        <begin position="37"/>
        <end position="434"/>
    </location>
</feature>
<dbReference type="eggNOG" id="COG1770">
    <property type="taxonomic scope" value="Bacteria"/>
</dbReference>
<evidence type="ECO:0000256" key="4">
    <source>
        <dbReference type="ARBA" id="ARBA00022825"/>
    </source>
</evidence>
<keyword evidence="4" id="KW-0720">Serine protease</keyword>
<dbReference type="InterPro" id="IPR001375">
    <property type="entry name" value="Peptidase_S9_cat"/>
</dbReference>
<dbReference type="PROSITE" id="PS51257">
    <property type="entry name" value="PROKAR_LIPOPROTEIN"/>
    <property type="match status" value="1"/>
</dbReference>
<dbReference type="Pfam" id="PF00326">
    <property type="entry name" value="Peptidase_S9"/>
    <property type="match status" value="1"/>
</dbReference>
<evidence type="ECO:0000256" key="3">
    <source>
        <dbReference type="ARBA" id="ARBA00022801"/>
    </source>
</evidence>
<evidence type="ECO:0000313" key="7">
    <source>
        <dbReference type="EMBL" id="AFU98348.1"/>
    </source>
</evidence>
<evidence type="ECO:0000259" key="6">
    <source>
        <dbReference type="Pfam" id="PF02897"/>
    </source>
</evidence>
<evidence type="ECO:0000256" key="1">
    <source>
        <dbReference type="ARBA" id="ARBA00005228"/>
    </source>
</evidence>
<dbReference type="InterPro" id="IPR023302">
    <property type="entry name" value="Pept_S9A_N"/>
</dbReference>
<evidence type="ECO:0000256" key="2">
    <source>
        <dbReference type="ARBA" id="ARBA00022670"/>
    </source>
</evidence>
<evidence type="ECO:0000313" key="8">
    <source>
        <dbReference type="Proteomes" id="UP000000466"/>
    </source>
</evidence>